<gene>
    <name evidence="1" type="ORF">HCUR_01424</name>
</gene>
<accession>A0A2S5R743</accession>
<evidence type="ECO:0000313" key="2">
    <source>
        <dbReference type="Proteomes" id="UP000239425"/>
    </source>
</evidence>
<dbReference type="Proteomes" id="UP000239425">
    <property type="component" value="Unassembled WGS sequence"/>
</dbReference>
<dbReference type="EMBL" id="PHHC01000136">
    <property type="protein sequence ID" value="PPE03148.1"/>
    <property type="molecule type" value="Genomic_DNA"/>
</dbReference>
<organism evidence="1 2">
    <name type="scientific">Holospora curviuscula</name>
    <dbReference type="NCBI Taxonomy" id="1082868"/>
    <lineage>
        <taxon>Bacteria</taxon>
        <taxon>Pseudomonadati</taxon>
        <taxon>Pseudomonadota</taxon>
        <taxon>Alphaproteobacteria</taxon>
        <taxon>Holosporales</taxon>
        <taxon>Holosporaceae</taxon>
        <taxon>Holospora</taxon>
    </lineage>
</organism>
<reference evidence="1 2" key="1">
    <citation type="submission" date="2017-11" db="EMBL/GenBank/DDBJ databases">
        <title>Comparative genomic analysis of Holospora spp., intranuclear symbionts of paramecia.</title>
        <authorList>
            <person name="Garushyants S.K."/>
            <person name="Beliavskaya A."/>
            <person name="Malko D.B."/>
            <person name="Logacheva M.D."/>
            <person name="Rautian M.S."/>
            <person name="Gelfand M.S."/>
        </authorList>
    </citation>
    <scope>NUCLEOTIDE SEQUENCE [LARGE SCALE GENOMIC DNA]</scope>
    <source>
        <strain evidence="2">02AZ16</strain>
    </source>
</reference>
<dbReference type="AlphaFoldDB" id="A0A2S5R743"/>
<evidence type="ECO:0000313" key="1">
    <source>
        <dbReference type="EMBL" id="PPE03148.1"/>
    </source>
</evidence>
<protein>
    <recommendedName>
        <fullName evidence="3">Resolvase/invertase-type recombinase catalytic domain-containing protein</fullName>
    </recommendedName>
</protein>
<proteinExistence type="predicted"/>
<evidence type="ECO:0008006" key="3">
    <source>
        <dbReference type="Google" id="ProtNLM"/>
    </source>
</evidence>
<dbReference type="OrthoDB" id="9801758at2"/>
<keyword evidence="2" id="KW-1185">Reference proteome</keyword>
<name>A0A2S5R743_9PROT</name>
<sequence length="81" mass="9512">MTCLDWSDAFEHLSLHIKTGDIILFDQISWMGSKDSRFILKLKAWWDKQTIHMVLMFFGSVSTWLEGNILRSTELRATLYS</sequence>
<comment type="caution">
    <text evidence="1">The sequence shown here is derived from an EMBL/GenBank/DDBJ whole genome shotgun (WGS) entry which is preliminary data.</text>
</comment>